<evidence type="ECO:0000313" key="2">
    <source>
        <dbReference type="EMBL" id="KAK5992708.1"/>
    </source>
</evidence>
<protein>
    <submittedName>
        <fullName evidence="2">Uncharacterized protein</fullName>
    </submittedName>
</protein>
<proteinExistence type="predicted"/>
<accession>A0ABR0SKN7</accession>
<organism evidence="2 3">
    <name type="scientific">Cladobotryum mycophilum</name>
    <dbReference type="NCBI Taxonomy" id="491253"/>
    <lineage>
        <taxon>Eukaryota</taxon>
        <taxon>Fungi</taxon>
        <taxon>Dikarya</taxon>
        <taxon>Ascomycota</taxon>
        <taxon>Pezizomycotina</taxon>
        <taxon>Sordariomycetes</taxon>
        <taxon>Hypocreomycetidae</taxon>
        <taxon>Hypocreales</taxon>
        <taxon>Hypocreaceae</taxon>
        <taxon>Cladobotryum</taxon>
    </lineage>
</organism>
<keyword evidence="3" id="KW-1185">Reference proteome</keyword>
<dbReference type="EMBL" id="JAVFKD010000012">
    <property type="protein sequence ID" value="KAK5992708.1"/>
    <property type="molecule type" value="Genomic_DNA"/>
</dbReference>
<comment type="caution">
    <text evidence="2">The sequence shown here is derived from an EMBL/GenBank/DDBJ whole genome shotgun (WGS) entry which is preliminary data.</text>
</comment>
<dbReference type="Proteomes" id="UP001338125">
    <property type="component" value="Unassembled WGS sequence"/>
</dbReference>
<gene>
    <name evidence="2" type="ORF">PT974_06123</name>
</gene>
<evidence type="ECO:0000256" key="1">
    <source>
        <dbReference type="SAM" id="MobiDB-lite"/>
    </source>
</evidence>
<sequence length="103" mass="11046">MPASTGIRYMMGRRDHRPKQRVSGYPFKLDSTRGTSGLSAPQHDWTLRLSKLGGLGGRGGLPAHLQRSVGLLWKPYPALAPPSATGLLLLLGGTPVELATIFL</sequence>
<evidence type="ECO:0000313" key="3">
    <source>
        <dbReference type="Proteomes" id="UP001338125"/>
    </source>
</evidence>
<name>A0ABR0SKN7_9HYPO</name>
<feature type="region of interest" description="Disordered" evidence="1">
    <location>
        <begin position="13"/>
        <end position="40"/>
    </location>
</feature>
<reference evidence="2 3" key="1">
    <citation type="submission" date="2024-01" db="EMBL/GenBank/DDBJ databases">
        <title>Complete genome of Cladobotryum mycophilum ATHUM6906.</title>
        <authorList>
            <person name="Christinaki A.C."/>
            <person name="Myridakis A.I."/>
            <person name="Kouvelis V.N."/>
        </authorList>
    </citation>
    <scope>NUCLEOTIDE SEQUENCE [LARGE SCALE GENOMIC DNA]</scope>
    <source>
        <strain evidence="2 3">ATHUM6906</strain>
    </source>
</reference>